<evidence type="ECO:0000313" key="2">
    <source>
        <dbReference type="Proteomes" id="UP000187203"/>
    </source>
</evidence>
<dbReference type="GO" id="GO:0000350">
    <property type="term" value="P:generation of catalytic spliceosome for second transesterification step"/>
    <property type="evidence" value="ECO:0007669"/>
    <property type="project" value="InterPro"/>
</dbReference>
<keyword evidence="2" id="KW-1185">Reference proteome</keyword>
<dbReference type="AlphaFoldDB" id="A0A1R3KYL7"/>
<sequence>MRRSRYNIYKRIIASYNGYRDGEDGVLEKVEGPAEANLREEEADEEWRRKGTKEVVTVGAAVAREVLFEEEKKEGICCSCEKEIERMIVKKMMELLSNMLVNSCWKKKNRVKLRICLIFTQILSHIVHICEGNMDE</sequence>
<dbReference type="Pfam" id="PF06246">
    <property type="entry name" value="Isy1"/>
    <property type="match status" value="1"/>
</dbReference>
<organism evidence="1 2">
    <name type="scientific">Corchorus olitorius</name>
    <dbReference type="NCBI Taxonomy" id="93759"/>
    <lineage>
        <taxon>Eukaryota</taxon>
        <taxon>Viridiplantae</taxon>
        <taxon>Streptophyta</taxon>
        <taxon>Embryophyta</taxon>
        <taxon>Tracheophyta</taxon>
        <taxon>Spermatophyta</taxon>
        <taxon>Magnoliopsida</taxon>
        <taxon>eudicotyledons</taxon>
        <taxon>Gunneridae</taxon>
        <taxon>Pentapetalae</taxon>
        <taxon>rosids</taxon>
        <taxon>malvids</taxon>
        <taxon>Malvales</taxon>
        <taxon>Malvaceae</taxon>
        <taxon>Grewioideae</taxon>
        <taxon>Apeibeae</taxon>
        <taxon>Corchorus</taxon>
    </lineage>
</organism>
<dbReference type="InterPro" id="IPR009360">
    <property type="entry name" value="Isy1"/>
</dbReference>
<dbReference type="Proteomes" id="UP000187203">
    <property type="component" value="Unassembled WGS sequence"/>
</dbReference>
<name>A0A1R3KYL7_9ROSI</name>
<dbReference type="STRING" id="93759.A0A1R3KYL7"/>
<comment type="caution">
    <text evidence="1">The sequence shown here is derived from an EMBL/GenBank/DDBJ whole genome shotgun (WGS) entry which is preliminary data.</text>
</comment>
<dbReference type="EMBL" id="AWUE01009844">
    <property type="protein sequence ID" value="OMP12119.1"/>
    <property type="molecule type" value="Genomic_DNA"/>
</dbReference>
<reference evidence="2" key="1">
    <citation type="submission" date="2013-09" db="EMBL/GenBank/DDBJ databases">
        <title>Corchorus olitorius genome sequencing.</title>
        <authorList>
            <person name="Alam M."/>
            <person name="Haque M.S."/>
            <person name="Islam M.S."/>
            <person name="Emdad E.M."/>
            <person name="Islam M.M."/>
            <person name="Ahmed B."/>
            <person name="Halim A."/>
            <person name="Hossen Q.M.M."/>
            <person name="Hossain M.Z."/>
            <person name="Ahmed R."/>
            <person name="Khan M.M."/>
            <person name="Islam R."/>
            <person name="Rashid M.M."/>
            <person name="Khan S.A."/>
            <person name="Rahman M.S."/>
            <person name="Alam M."/>
            <person name="Yahiya A.S."/>
            <person name="Khan M.S."/>
            <person name="Azam M.S."/>
            <person name="Haque T."/>
            <person name="Lashkar M.Z.H."/>
            <person name="Akhand A.I."/>
            <person name="Morshed G."/>
            <person name="Roy S."/>
            <person name="Uddin K.S."/>
            <person name="Rabeya T."/>
            <person name="Hossain A.S."/>
            <person name="Chowdhury A."/>
            <person name="Snigdha A.R."/>
            <person name="Mortoza M.S."/>
            <person name="Matin S.A."/>
            <person name="Hoque S.M.E."/>
            <person name="Islam M.K."/>
            <person name="Roy D.K."/>
            <person name="Haider R."/>
            <person name="Moosa M.M."/>
            <person name="Elias S.M."/>
            <person name="Hasan A.M."/>
            <person name="Jahan S."/>
            <person name="Shafiuddin M."/>
            <person name="Mahmood N."/>
            <person name="Shommy N.S."/>
        </authorList>
    </citation>
    <scope>NUCLEOTIDE SEQUENCE [LARGE SCALE GENOMIC DNA]</scope>
    <source>
        <strain evidence="2">cv. O-4</strain>
    </source>
</reference>
<gene>
    <name evidence="1" type="ORF">COLO4_03460</name>
</gene>
<proteinExistence type="predicted"/>
<accession>A0A1R3KYL7</accession>
<evidence type="ECO:0000313" key="1">
    <source>
        <dbReference type="EMBL" id="OMP12119.1"/>
    </source>
</evidence>
<protein>
    <submittedName>
        <fullName evidence="1">Isy1-like splicing</fullName>
    </submittedName>
</protein>